<dbReference type="Proteomes" id="UP001278766">
    <property type="component" value="Unassembled WGS sequence"/>
</dbReference>
<keyword evidence="1" id="KW-1133">Transmembrane helix</keyword>
<dbReference type="EMBL" id="JAUEPN010000005">
    <property type="protein sequence ID" value="KAK3294087.1"/>
    <property type="molecule type" value="Genomic_DNA"/>
</dbReference>
<dbReference type="GeneID" id="87840970"/>
<gene>
    <name evidence="2" type="ORF">B0H64DRAFT_399530</name>
</gene>
<keyword evidence="3" id="KW-1185">Reference proteome</keyword>
<name>A0AAE0HCW8_9PEZI</name>
<comment type="caution">
    <text evidence="2">The sequence shown here is derived from an EMBL/GenBank/DDBJ whole genome shotgun (WGS) entry which is preliminary data.</text>
</comment>
<dbReference type="AlphaFoldDB" id="A0AAE0HCW8"/>
<reference evidence="2" key="2">
    <citation type="submission" date="2023-06" db="EMBL/GenBank/DDBJ databases">
        <authorList>
            <consortium name="Lawrence Berkeley National Laboratory"/>
            <person name="Haridas S."/>
            <person name="Hensen N."/>
            <person name="Bonometti L."/>
            <person name="Westerberg I."/>
            <person name="Brannstrom I.O."/>
            <person name="Guillou S."/>
            <person name="Cros-Aarteil S."/>
            <person name="Calhoun S."/>
            <person name="Kuo A."/>
            <person name="Mondo S."/>
            <person name="Pangilinan J."/>
            <person name="Riley R."/>
            <person name="Labutti K."/>
            <person name="Andreopoulos B."/>
            <person name="Lipzen A."/>
            <person name="Chen C."/>
            <person name="Yanf M."/>
            <person name="Daum C."/>
            <person name="Ng V."/>
            <person name="Clum A."/>
            <person name="Steindorff A."/>
            <person name="Ohm R."/>
            <person name="Martin F."/>
            <person name="Silar P."/>
            <person name="Natvig D."/>
            <person name="Lalanne C."/>
            <person name="Gautier V."/>
            <person name="Ament-Velasquez S.L."/>
            <person name="Kruys A."/>
            <person name="Hutchinson M.I."/>
            <person name="Powell A.J."/>
            <person name="Barry K."/>
            <person name="Miller A.N."/>
            <person name="Grigoriev I.V."/>
            <person name="Debuchy R."/>
            <person name="Gladieux P."/>
            <person name="Thoren M.H."/>
            <person name="Johannesson H."/>
        </authorList>
    </citation>
    <scope>NUCLEOTIDE SEQUENCE</scope>
    <source>
        <strain evidence="2">CBS 168.71</strain>
    </source>
</reference>
<sequence>MLLVVVVLRRLLGLLGIGGVVVGVVGVGKGEVQVGKHARVDQRCDPPRALLVEGQPLAGEEFVVGGGGGAREEVHGEGVLEGYAGVEGRHGDACPLGERGKSWERHLSMGTLSITSLFPFLLESFTGVVSRLSGERCRVREGLHVFFVTLSQYRLHGSV</sequence>
<evidence type="ECO:0000313" key="2">
    <source>
        <dbReference type="EMBL" id="KAK3294087.1"/>
    </source>
</evidence>
<feature type="transmembrane region" description="Helical" evidence="1">
    <location>
        <begin position="6"/>
        <end position="27"/>
    </location>
</feature>
<keyword evidence="1" id="KW-0812">Transmembrane</keyword>
<evidence type="ECO:0000256" key="1">
    <source>
        <dbReference type="SAM" id="Phobius"/>
    </source>
</evidence>
<keyword evidence="1" id="KW-0472">Membrane</keyword>
<proteinExistence type="predicted"/>
<organism evidence="2 3">
    <name type="scientific">Chaetomium fimeti</name>
    <dbReference type="NCBI Taxonomy" id="1854472"/>
    <lineage>
        <taxon>Eukaryota</taxon>
        <taxon>Fungi</taxon>
        <taxon>Dikarya</taxon>
        <taxon>Ascomycota</taxon>
        <taxon>Pezizomycotina</taxon>
        <taxon>Sordariomycetes</taxon>
        <taxon>Sordariomycetidae</taxon>
        <taxon>Sordariales</taxon>
        <taxon>Chaetomiaceae</taxon>
        <taxon>Chaetomium</taxon>
    </lineage>
</organism>
<reference evidence="2" key="1">
    <citation type="journal article" date="2023" name="Mol. Phylogenet. Evol.">
        <title>Genome-scale phylogeny and comparative genomics of the fungal order Sordariales.</title>
        <authorList>
            <person name="Hensen N."/>
            <person name="Bonometti L."/>
            <person name="Westerberg I."/>
            <person name="Brannstrom I.O."/>
            <person name="Guillou S."/>
            <person name="Cros-Aarteil S."/>
            <person name="Calhoun S."/>
            <person name="Haridas S."/>
            <person name="Kuo A."/>
            <person name="Mondo S."/>
            <person name="Pangilinan J."/>
            <person name="Riley R."/>
            <person name="LaButti K."/>
            <person name="Andreopoulos B."/>
            <person name="Lipzen A."/>
            <person name="Chen C."/>
            <person name="Yan M."/>
            <person name="Daum C."/>
            <person name="Ng V."/>
            <person name="Clum A."/>
            <person name="Steindorff A."/>
            <person name="Ohm R.A."/>
            <person name="Martin F."/>
            <person name="Silar P."/>
            <person name="Natvig D.O."/>
            <person name="Lalanne C."/>
            <person name="Gautier V."/>
            <person name="Ament-Velasquez S.L."/>
            <person name="Kruys A."/>
            <person name="Hutchinson M.I."/>
            <person name="Powell A.J."/>
            <person name="Barry K."/>
            <person name="Miller A.N."/>
            <person name="Grigoriev I.V."/>
            <person name="Debuchy R."/>
            <person name="Gladieux P."/>
            <person name="Hiltunen Thoren M."/>
            <person name="Johannesson H."/>
        </authorList>
    </citation>
    <scope>NUCLEOTIDE SEQUENCE</scope>
    <source>
        <strain evidence="2">CBS 168.71</strain>
    </source>
</reference>
<protein>
    <submittedName>
        <fullName evidence="2">Uncharacterized protein</fullName>
    </submittedName>
</protein>
<evidence type="ECO:0000313" key="3">
    <source>
        <dbReference type="Proteomes" id="UP001278766"/>
    </source>
</evidence>
<accession>A0AAE0HCW8</accession>
<dbReference type="RefSeq" id="XP_062657601.1">
    <property type="nucleotide sequence ID" value="XM_062804022.1"/>
</dbReference>